<reference evidence="5" key="1">
    <citation type="submission" date="2019-08" db="EMBL/GenBank/DDBJ databases">
        <title>Phocoena sinus (Vaquita) genome, mPhoSin1, primary haplotype.</title>
        <authorList>
            <person name="Morin P."/>
            <person name="Mountcastle J."/>
            <person name="Fungtammasan C."/>
            <person name="Rhie A."/>
            <person name="Rojas-Bracho L."/>
            <person name="Smith C.R."/>
            <person name="Taylor B.L."/>
            <person name="Gulland F.M.D."/>
            <person name="Musser W."/>
            <person name="Houck M."/>
            <person name="Haase B."/>
            <person name="Paez S."/>
            <person name="Howe K."/>
            <person name="Torrance J."/>
            <person name="Formenti G."/>
            <person name="Phillippy A."/>
            <person name="Ryder O."/>
            <person name="Jarvis E.D."/>
            <person name="Fedrigo O."/>
        </authorList>
    </citation>
    <scope>NUCLEOTIDE SEQUENCE [LARGE SCALE GENOMIC DNA]</scope>
</reference>
<dbReference type="Proteomes" id="UP000694554">
    <property type="component" value="Chromosome X"/>
</dbReference>
<evidence type="ECO:0000256" key="3">
    <source>
        <dbReference type="ARBA" id="ARBA00022980"/>
    </source>
</evidence>
<proteinExistence type="inferred from homology"/>
<dbReference type="GO" id="GO:1990904">
    <property type="term" value="C:ribonucleoprotein complex"/>
    <property type="evidence" value="ECO:0007669"/>
    <property type="project" value="UniProtKB-KW"/>
</dbReference>
<comment type="function">
    <text evidence="1">Plays an important role in the elongation step of protein synthesis.</text>
</comment>
<dbReference type="AlphaFoldDB" id="A0A8C9CHZ1"/>
<evidence type="ECO:0000313" key="5">
    <source>
        <dbReference type="Ensembl" id="ENSPSNP00000025398.1"/>
    </source>
</evidence>
<dbReference type="GeneTree" id="ENSGT01130000278948"/>
<reference evidence="5" key="2">
    <citation type="submission" date="2025-08" db="UniProtKB">
        <authorList>
            <consortium name="Ensembl"/>
        </authorList>
    </citation>
    <scope>IDENTIFICATION</scope>
</reference>
<accession>A0A8C9CHZ1</accession>
<sequence length="54" mass="6326">MASVLELACIYSILILNDDEVMACLQRLWPKQRKKNVKSLMMTWTLVFLTKPLQ</sequence>
<evidence type="ECO:0000256" key="4">
    <source>
        <dbReference type="ARBA" id="ARBA00023274"/>
    </source>
</evidence>
<comment type="similarity">
    <text evidence="2">Belongs to the eukaryotic ribosomal protein P1/P2 family.</text>
</comment>
<keyword evidence="3" id="KW-0689">Ribosomal protein</keyword>
<evidence type="ECO:0000256" key="1">
    <source>
        <dbReference type="ARBA" id="ARBA00003362"/>
    </source>
</evidence>
<keyword evidence="4" id="KW-0687">Ribonucleoprotein</keyword>
<name>A0A8C9CHZ1_PHOSS</name>
<keyword evidence="6" id="KW-1185">Reference proteome</keyword>
<dbReference type="GO" id="GO:0005840">
    <property type="term" value="C:ribosome"/>
    <property type="evidence" value="ECO:0007669"/>
    <property type="project" value="UniProtKB-KW"/>
</dbReference>
<dbReference type="InterPro" id="IPR038716">
    <property type="entry name" value="P1/P2_N_sf"/>
</dbReference>
<dbReference type="Gene3D" id="1.10.10.1410">
    <property type="match status" value="1"/>
</dbReference>
<evidence type="ECO:0000313" key="6">
    <source>
        <dbReference type="Proteomes" id="UP000694554"/>
    </source>
</evidence>
<reference evidence="5" key="3">
    <citation type="submission" date="2025-09" db="UniProtKB">
        <authorList>
            <consortium name="Ensembl"/>
        </authorList>
    </citation>
    <scope>IDENTIFICATION</scope>
</reference>
<evidence type="ECO:0000256" key="2">
    <source>
        <dbReference type="ARBA" id="ARBA00005436"/>
    </source>
</evidence>
<organism evidence="5 6">
    <name type="scientific">Phocoena sinus</name>
    <name type="common">Vaquita</name>
    <dbReference type="NCBI Taxonomy" id="42100"/>
    <lineage>
        <taxon>Eukaryota</taxon>
        <taxon>Metazoa</taxon>
        <taxon>Chordata</taxon>
        <taxon>Craniata</taxon>
        <taxon>Vertebrata</taxon>
        <taxon>Euteleostomi</taxon>
        <taxon>Mammalia</taxon>
        <taxon>Eutheria</taxon>
        <taxon>Laurasiatheria</taxon>
        <taxon>Artiodactyla</taxon>
        <taxon>Whippomorpha</taxon>
        <taxon>Cetacea</taxon>
        <taxon>Odontoceti</taxon>
        <taxon>Phocoenidae</taxon>
        <taxon>Phocoena</taxon>
    </lineage>
</organism>
<dbReference type="Ensembl" id="ENSPSNT00000028549.1">
    <property type="protein sequence ID" value="ENSPSNP00000025398.1"/>
    <property type="gene ID" value="ENSPSNG00000018501.1"/>
</dbReference>
<protein>
    <submittedName>
        <fullName evidence="5">Uncharacterized protein</fullName>
    </submittedName>
</protein>